<evidence type="ECO:0000313" key="2">
    <source>
        <dbReference type="Proteomes" id="UP000299102"/>
    </source>
</evidence>
<comment type="caution">
    <text evidence="1">The sequence shown here is derived from an EMBL/GenBank/DDBJ whole genome shotgun (WGS) entry which is preliminary data.</text>
</comment>
<name>A0A4C1YZS2_EUMVA</name>
<dbReference type="AlphaFoldDB" id="A0A4C1YZS2"/>
<dbReference type="EMBL" id="BGZK01001541">
    <property type="protein sequence ID" value="GBP81971.1"/>
    <property type="molecule type" value="Genomic_DNA"/>
</dbReference>
<keyword evidence="2" id="KW-1185">Reference proteome</keyword>
<organism evidence="1 2">
    <name type="scientific">Eumeta variegata</name>
    <name type="common">Bagworm moth</name>
    <name type="synonym">Eumeta japonica</name>
    <dbReference type="NCBI Taxonomy" id="151549"/>
    <lineage>
        <taxon>Eukaryota</taxon>
        <taxon>Metazoa</taxon>
        <taxon>Ecdysozoa</taxon>
        <taxon>Arthropoda</taxon>
        <taxon>Hexapoda</taxon>
        <taxon>Insecta</taxon>
        <taxon>Pterygota</taxon>
        <taxon>Neoptera</taxon>
        <taxon>Endopterygota</taxon>
        <taxon>Lepidoptera</taxon>
        <taxon>Glossata</taxon>
        <taxon>Ditrysia</taxon>
        <taxon>Tineoidea</taxon>
        <taxon>Psychidae</taxon>
        <taxon>Oiketicinae</taxon>
        <taxon>Eumeta</taxon>
    </lineage>
</organism>
<dbReference type="Proteomes" id="UP000299102">
    <property type="component" value="Unassembled WGS sequence"/>
</dbReference>
<gene>
    <name evidence="1" type="ORF">EVAR_65576_1</name>
</gene>
<evidence type="ECO:0000313" key="1">
    <source>
        <dbReference type="EMBL" id="GBP81971.1"/>
    </source>
</evidence>
<accession>A0A4C1YZS2</accession>
<sequence>MSIDESFGFRPAVARRQQSAPTLVFSGDPKVEQRFKAKNDLSRAYVAANTSSRRLGDPPTSVTIMI</sequence>
<protein>
    <submittedName>
        <fullName evidence="1">Uncharacterized protein</fullName>
    </submittedName>
</protein>
<proteinExistence type="predicted"/>
<reference evidence="1 2" key="1">
    <citation type="journal article" date="2019" name="Commun. Biol.">
        <title>The bagworm genome reveals a unique fibroin gene that provides high tensile strength.</title>
        <authorList>
            <person name="Kono N."/>
            <person name="Nakamura H."/>
            <person name="Ohtoshi R."/>
            <person name="Tomita M."/>
            <person name="Numata K."/>
            <person name="Arakawa K."/>
        </authorList>
    </citation>
    <scope>NUCLEOTIDE SEQUENCE [LARGE SCALE GENOMIC DNA]</scope>
</reference>